<feature type="domain" description="FAD-binding FR-type" evidence="5">
    <location>
        <begin position="22"/>
        <end position="129"/>
    </location>
</feature>
<gene>
    <name evidence="6" type="ORF">RAG0_01246</name>
</gene>
<dbReference type="Proteomes" id="UP000178912">
    <property type="component" value="Unassembled WGS sequence"/>
</dbReference>
<dbReference type="SUPFAM" id="SSF63380">
    <property type="entry name" value="Riboflavin synthase domain-like"/>
    <property type="match status" value="1"/>
</dbReference>
<reference evidence="7" key="1">
    <citation type="submission" date="2016-03" db="EMBL/GenBank/DDBJ databases">
        <authorList>
            <person name="Guldener U."/>
        </authorList>
    </citation>
    <scope>NUCLEOTIDE SEQUENCE [LARGE SCALE GENOMIC DNA]</scope>
    <source>
        <strain evidence="7">04CH-RAC-A.6.1</strain>
    </source>
</reference>
<keyword evidence="7" id="KW-1185">Reference proteome</keyword>
<dbReference type="EMBL" id="FJUX01000004">
    <property type="protein sequence ID" value="CZS90100.1"/>
    <property type="molecule type" value="Genomic_DNA"/>
</dbReference>
<dbReference type="PROSITE" id="PS51384">
    <property type="entry name" value="FAD_FR"/>
    <property type="match status" value="1"/>
</dbReference>
<dbReference type="SUPFAM" id="SSF52343">
    <property type="entry name" value="Ferredoxin reductase-like, C-terminal NADP-linked domain"/>
    <property type="match status" value="1"/>
</dbReference>
<evidence type="ECO:0000313" key="6">
    <source>
        <dbReference type="EMBL" id="CZS90100.1"/>
    </source>
</evidence>
<proteinExistence type="predicted"/>
<dbReference type="CDD" id="cd00322">
    <property type="entry name" value="FNR_like"/>
    <property type="match status" value="1"/>
</dbReference>
<dbReference type="GO" id="GO:0005739">
    <property type="term" value="C:mitochondrion"/>
    <property type="evidence" value="ECO:0007669"/>
    <property type="project" value="TreeGrafter"/>
</dbReference>
<dbReference type="InterPro" id="IPR017938">
    <property type="entry name" value="Riboflavin_synthase-like_b-brl"/>
</dbReference>
<dbReference type="Gene3D" id="3.40.50.80">
    <property type="entry name" value="Nucleotide-binding domain of ferredoxin-NADP reductase (FNR) module"/>
    <property type="match status" value="1"/>
</dbReference>
<evidence type="ECO:0000256" key="3">
    <source>
        <dbReference type="ARBA" id="ARBA00040516"/>
    </source>
</evidence>
<name>A0A1E1JWS6_9HELO</name>
<dbReference type="InterPro" id="IPR001433">
    <property type="entry name" value="OxRdtase_FAD/NAD-bd"/>
</dbReference>
<dbReference type="GO" id="GO:0016491">
    <property type="term" value="F:oxidoreductase activity"/>
    <property type="evidence" value="ECO:0007669"/>
    <property type="project" value="UniProtKB-KW"/>
</dbReference>
<evidence type="ECO:0000256" key="1">
    <source>
        <dbReference type="ARBA" id="ARBA00023002"/>
    </source>
</evidence>
<dbReference type="OrthoDB" id="436496at2759"/>
<keyword evidence="2" id="KW-0520">NAD</keyword>
<dbReference type="InterPro" id="IPR039261">
    <property type="entry name" value="FNR_nucleotide-bd"/>
</dbReference>
<evidence type="ECO:0000259" key="5">
    <source>
        <dbReference type="PROSITE" id="PS51384"/>
    </source>
</evidence>
<accession>A0A1E1JWS6</accession>
<evidence type="ECO:0000313" key="7">
    <source>
        <dbReference type="Proteomes" id="UP000178912"/>
    </source>
</evidence>
<keyword evidence="1" id="KW-0560">Oxidoreductase</keyword>
<feature type="region of interest" description="Disordered" evidence="4">
    <location>
        <begin position="1"/>
        <end position="20"/>
    </location>
</feature>
<dbReference type="PANTHER" id="PTHR46505">
    <property type="entry name" value="OXIDOREDUCTASE NAD-BINDING DOMAIN-CONTAINING PROTEIN 1"/>
    <property type="match status" value="1"/>
</dbReference>
<dbReference type="Gene3D" id="2.40.30.10">
    <property type="entry name" value="Translation factors"/>
    <property type="match status" value="1"/>
</dbReference>
<dbReference type="InterPro" id="IPR017927">
    <property type="entry name" value="FAD-bd_FR_type"/>
</dbReference>
<dbReference type="PANTHER" id="PTHR46505:SF1">
    <property type="entry name" value="OXIDOREDUCTASE NAD-BINDING DOMAIN-CONTAINING PROTEIN 1"/>
    <property type="match status" value="1"/>
</dbReference>
<dbReference type="AlphaFoldDB" id="A0A1E1JWS6"/>
<sequence>MATHAKIPLPHIERTATQPRDGSLHSVILSRITQVNSSIRLLRLTPVHKTPINFLPGQWVDLHIPNLPSPGGFTLTSTPSVRSSYLELAIQAPPPNGRALTAAHWLWRPKSQILNTALAVRVGGSFTWPPLLPTKDTKRVVFIAGGVGINPLMSMLSSIAEEKEKASSERLGFTVVFLYSVRAAIDSTGRSEEVLFLSRIREIFDVLGEEGDFKLFVTGDEENIRGELSGDYEGLAAQRRRIENSDLEAALGEKSERGGTVVYVCGVPSMTDRFVKMAGKADGMDKARVLSEKWW</sequence>
<evidence type="ECO:0000256" key="4">
    <source>
        <dbReference type="SAM" id="MobiDB-lite"/>
    </source>
</evidence>
<dbReference type="InterPro" id="IPR052128">
    <property type="entry name" value="Oxidoreductase_NAD-binding"/>
</dbReference>
<protein>
    <recommendedName>
        <fullName evidence="3">Oxidoreductase NAD-binding domain-containing protein 1</fullName>
    </recommendedName>
</protein>
<evidence type="ECO:0000256" key="2">
    <source>
        <dbReference type="ARBA" id="ARBA00023027"/>
    </source>
</evidence>
<dbReference type="Pfam" id="PF00175">
    <property type="entry name" value="NAD_binding_1"/>
    <property type="match status" value="1"/>
</dbReference>
<organism evidence="6 7">
    <name type="scientific">Rhynchosporium agropyri</name>
    <dbReference type="NCBI Taxonomy" id="914238"/>
    <lineage>
        <taxon>Eukaryota</taxon>
        <taxon>Fungi</taxon>
        <taxon>Dikarya</taxon>
        <taxon>Ascomycota</taxon>
        <taxon>Pezizomycotina</taxon>
        <taxon>Leotiomycetes</taxon>
        <taxon>Helotiales</taxon>
        <taxon>Ploettnerulaceae</taxon>
        <taxon>Rhynchosporium</taxon>
    </lineage>
</organism>